<evidence type="ECO:0000256" key="1">
    <source>
        <dbReference type="SAM" id="MobiDB-lite"/>
    </source>
</evidence>
<feature type="region of interest" description="Disordered" evidence="1">
    <location>
        <begin position="1"/>
        <end position="20"/>
    </location>
</feature>
<dbReference type="EMBL" id="HBHX01000816">
    <property type="protein sequence ID" value="CAE0096742.1"/>
    <property type="molecule type" value="Transcribed_RNA"/>
</dbReference>
<dbReference type="AlphaFoldDB" id="A0A7S3ABN8"/>
<name>A0A7S3ABN8_9EUKA</name>
<evidence type="ECO:0000313" key="2">
    <source>
        <dbReference type="EMBL" id="CAE0096742.1"/>
    </source>
</evidence>
<sequence>MCDGYDNTDDEDVDGLDNEVATYEEVEVEAEADEDEEEEEETEDDDKVFMARMEAGLRTYHLIDTSLAYVVSAKGKGCKPLVKLVLTTLYEDGASLHDVWASVEEFVKLNPEQSADQTKQAHAAEMRAGVAALLNRYQAHDAAQTGADAASTDPAMDPAAE</sequence>
<accession>A0A7S3ABN8</accession>
<dbReference type="InterPro" id="IPR011989">
    <property type="entry name" value="ARM-like"/>
</dbReference>
<organism evidence="2">
    <name type="scientific">Haptolina ericina</name>
    <dbReference type="NCBI Taxonomy" id="156174"/>
    <lineage>
        <taxon>Eukaryota</taxon>
        <taxon>Haptista</taxon>
        <taxon>Haptophyta</taxon>
        <taxon>Prymnesiophyceae</taxon>
        <taxon>Prymnesiales</taxon>
        <taxon>Prymnesiaceae</taxon>
        <taxon>Haptolina</taxon>
    </lineage>
</organism>
<reference evidence="2" key="1">
    <citation type="submission" date="2021-01" db="EMBL/GenBank/DDBJ databases">
        <authorList>
            <person name="Corre E."/>
            <person name="Pelletier E."/>
            <person name="Niang G."/>
            <person name="Scheremetjew M."/>
            <person name="Finn R."/>
            <person name="Kale V."/>
            <person name="Holt S."/>
            <person name="Cochrane G."/>
            <person name="Meng A."/>
            <person name="Brown T."/>
            <person name="Cohen L."/>
        </authorList>
    </citation>
    <scope>NUCLEOTIDE SEQUENCE</scope>
    <source>
        <strain evidence="2">CCMP281</strain>
    </source>
</reference>
<gene>
    <name evidence="2" type="ORF">HERI1096_LOCUS486</name>
</gene>
<dbReference type="Gene3D" id="1.25.10.10">
    <property type="entry name" value="Leucine-rich Repeat Variant"/>
    <property type="match status" value="1"/>
</dbReference>
<protein>
    <submittedName>
        <fullName evidence="2">Uncharacterized protein</fullName>
    </submittedName>
</protein>
<proteinExistence type="predicted"/>